<dbReference type="InterPro" id="IPR036365">
    <property type="entry name" value="PGBD-like_sf"/>
</dbReference>
<dbReference type="OrthoDB" id="9812621at2"/>
<dbReference type="EMBL" id="VLLI01000008">
    <property type="protein sequence ID" value="TWI98762.1"/>
    <property type="molecule type" value="Genomic_DNA"/>
</dbReference>
<dbReference type="GO" id="GO:0009253">
    <property type="term" value="P:peptidoglycan catabolic process"/>
    <property type="evidence" value="ECO:0007669"/>
    <property type="project" value="InterPro"/>
</dbReference>
<dbReference type="Gene3D" id="3.20.20.80">
    <property type="entry name" value="Glycosidases"/>
    <property type="match status" value="1"/>
</dbReference>
<dbReference type="Proteomes" id="UP000317010">
    <property type="component" value="Unassembled WGS sequence"/>
</dbReference>
<comment type="caution">
    <text evidence="5">The sequence shown here is derived from an EMBL/GenBank/DDBJ whole genome shotgun (WGS) entry which is preliminary data.</text>
</comment>
<dbReference type="Pfam" id="PF01471">
    <property type="entry name" value="PG_binding_1"/>
    <property type="match status" value="1"/>
</dbReference>
<dbReference type="RefSeq" id="WP_144913692.1">
    <property type="nucleotide sequence ID" value="NZ_VLLI01000008.1"/>
</dbReference>
<proteinExistence type="inferred from homology"/>
<dbReference type="GO" id="GO:0016052">
    <property type="term" value="P:carbohydrate catabolic process"/>
    <property type="evidence" value="ECO:0007669"/>
    <property type="project" value="TreeGrafter"/>
</dbReference>
<dbReference type="InterPro" id="IPR017853">
    <property type="entry name" value="GH"/>
</dbReference>
<dbReference type="InterPro" id="IPR018077">
    <property type="entry name" value="Glyco_hydro_fam25_subgr"/>
</dbReference>
<dbReference type="AlphaFoldDB" id="A0A562TYT1"/>
<evidence type="ECO:0000256" key="3">
    <source>
        <dbReference type="ARBA" id="ARBA00023295"/>
    </source>
</evidence>
<gene>
    <name evidence="5" type="ORF">JN11_02950</name>
</gene>
<dbReference type="Pfam" id="PF01183">
    <property type="entry name" value="Glyco_hydro_25"/>
    <property type="match status" value="1"/>
</dbReference>
<keyword evidence="3" id="KW-0326">Glycosidase</keyword>
<keyword evidence="6" id="KW-1185">Reference proteome</keyword>
<reference evidence="5 6" key="1">
    <citation type="submission" date="2019-07" db="EMBL/GenBank/DDBJ databases">
        <title>Genomic Encyclopedia of Archaeal and Bacterial Type Strains, Phase II (KMG-II): from individual species to whole genera.</title>
        <authorList>
            <person name="Goeker M."/>
        </authorList>
    </citation>
    <scope>NUCLEOTIDE SEQUENCE [LARGE SCALE GENOMIC DNA]</scope>
    <source>
        <strain evidence="5 6">ATCC BAA-1854</strain>
    </source>
</reference>
<keyword evidence="2" id="KW-0378">Hydrolase</keyword>
<evidence type="ECO:0000259" key="4">
    <source>
        <dbReference type="Pfam" id="PF01471"/>
    </source>
</evidence>
<organism evidence="5 6">
    <name type="scientific">Mucilaginibacter frigoritolerans</name>
    <dbReference type="NCBI Taxonomy" id="652788"/>
    <lineage>
        <taxon>Bacteria</taxon>
        <taxon>Pseudomonadati</taxon>
        <taxon>Bacteroidota</taxon>
        <taxon>Sphingobacteriia</taxon>
        <taxon>Sphingobacteriales</taxon>
        <taxon>Sphingobacteriaceae</taxon>
        <taxon>Mucilaginibacter</taxon>
    </lineage>
</organism>
<evidence type="ECO:0000313" key="5">
    <source>
        <dbReference type="EMBL" id="TWI98762.1"/>
    </source>
</evidence>
<name>A0A562TYT1_9SPHI</name>
<comment type="similarity">
    <text evidence="1">Belongs to the glycosyl hydrolase 25 family.</text>
</comment>
<dbReference type="GO" id="GO:0016998">
    <property type="term" value="P:cell wall macromolecule catabolic process"/>
    <property type="evidence" value="ECO:0007669"/>
    <property type="project" value="InterPro"/>
</dbReference>
<sequence>MSTLSTGAQGYEVMILQQGLNSINGTTITVDGNFGNGTQAAVIQLQTAKGLTADGVVGPDTWAVLDQLAPQGMDISHFNTINWDTLSPHIQFVYCKATEGSNIQDAQFTNNINNAKGKGIITGAYHYLSFQNTAQAQADNFLASGFDFSAPGTLPPALDVEETSGITAANRASCVQLISDWLSIVSAQTNRTPVIYTYKSFWIDNLWNPAQFGNYPLWIASYQAQKPGLPAGWANQTIWQYFGAPDSPPTNIADLDQFNGTQAQLKTFALVGI</sequence>
<feature type="domain" description="Peptidoglycan binding-like" evidence="4">
    <location>
        <begin position="10"/>
        <end position="65"/>
    </location>
</feature>
<evidence type="ECO:0000256" key="1">
    <source>
        <dbReference type="ARBA" id="ARBA00010646"/>
    </source>
</evidence>
<evidence type="ECO:0000256" key="2">
    <source>
        <dbReference type="ARBA" id="ARBA00022801"/>
    </source>
</evidence>
<protein>
    <submittedName>
        <fullName evidence="5">GH25 family lysozyme M1 (1,4-beta-N-acetylmuramidase)</fullName>
    </submittedName>
</protein>
<dbReference type="InterPro" id="IPR036366">
    <property type="entry name" value="PGBDSf"/>
</dbReference>
<dbReference type="PANTHER" id="PTHR34135">
    <property type="entry name" value="LYSOZYME"/>
    <property type="match status" value="1"/>
</dbReference>
<dbReference type="InterPro" id="IPR002477">
    <property type="entry name" value="Peptidoglycan-bd-like"/>
</dbReference>
<dbReference type="SUPFAM" id="SSF47090">
    <property type="entry name" value="PGBD-like"/>
    <property type="match status" value="1"/>
</dbReference>
<dbReference type="SUPFAM" id="SSF51445">
    <property type="entry name" value="(Trans)glycosidases"/>
    <property type="match status" value="1"/>
</dbReference>
<dbReference type="PROSITE" id="PS51904">
    <property type="entry name" value="GLYCOSYL_HYDROL_F25_2"/>
    <property type="match status" value="1"/>
</dbReference>
<dbReference type="PANTHER" id="PTHR34135:SF2">
    <property type="entry name" value="LYSOZYME"/>
    <property type="match status" value="1"/>
</dbReference>
<dbReference type="InterPro" id="IPR002053">
    <property type="entry name" value="Glyco_hydro_25"/>
</dbReference>
<dbReference type="Gene3D" id="1.10.101.10">
    <property type="entry name" value="PGBD-like superfamily/PGBD"/>
    <property type="match status" value="1"/>
</dbReference>
<dbReference type="GO" id="GO:0003796">
    <property type="term" value="F:lysozyme activity"/>
    <property type="evidence" value="ECO:0007669"/>
    <property type="project" value="InterPro"/>
</dbReference>
<evidence type="ECO:0000313" key="6">
    <source>
        <dbReference type="Proteomes" id="UP000317010"/>
    </source>
</evidence>
<accession>A0A562TYT1</accession>
<dbReference type="SMART" id="SM00641">
    <property type="entry name" value="Glyco_25"/>
    <property type="match status" value="1"/>
</dbReference>